<dbReference type="AlphaFoldDB" id="A0A8S2DBK8"/>
<organism evidence="1 3">
    <name type="scientific">Didymodactylos carnosus</name>
    <dbReference type="NCBI Taxonomy" id="1234261"/>
    <lineage>
        <taxon>Eukaryota</taxon>
        <taxon>Metazoa</taxon>
        <taxon>Spiralia</taxon>
        <taxon>Gnathifera</taxon>
        <taxon>Rotifera</taxon>
        <taxon>Eurotatoria</taxon>
        <taxon>Bdelloidea</taxon>
        <taxon>Philodinida</taxon>
        <taxon>Philodinidae</taxon>
        <taxon>Didymodactylos</taxon>
    </lineage>
</organism>
<dbReference type="EMBL" id="CAJOBA010002349">
    <property type="protein sequence ID" value="CAF3641125.1"/>
    <property type="molecule type" value="Genomic_DNA"/>
</dbReference>
<sequence length="51" mass="5565">MCNCLKRGRGLLGVVSFSSTLGYAQRKIRNFFKEQGRVDGQNHLAGGLSPP</sequence>
<name>A0A8S2DBK8_9BILA</name>
<dbReference type="Proteomes" id="UP000682733">
    <property type="component" value="Unassembled WGS sequence"/>
</dbReference>
<dbReference type="EMBL" id="CAJNOK010002349">
    <property type="protein sequence ID" value="CAF0856083.1"/>
    <property type="molecule type" value="Genomic_DNA"/>
</dbReference>
<comment type="caution">
    <text evidence="1">The sequence shown here is derived from an EMBL/GenBank/DDBJ whole genome shotgun (WGS) entry which is preliminary data.</text>
</comment>
<accession>A0A8S2DBK8</accession>
<evidence type="ECO:0000313" key="3">
    <source>
        <dbReference type="Proteomes" id="UP000677228"/>
    </source>
</evidence>
<dbReference type="Proteomes" id="UP000677228">
    <property type="component" value="Unassembled WGS sequence"/>
</dbReference>
<evidence type="ECO:0000313" key="1">
    <source>
        <dbReference type="EMBL" id="CAF0856083.1"/>
    </source>
</evidence>
<evidence type="ECO:0000313" key="2">
    <source>
        <dbReference type="EMBL" id="CAF3641125.1"/>
    </source>
</evidence>
<gene>
    <name evidence="1" type="ORF">OVA965_LOCUS7392</name>
    <name evidence="2" type="ORF">TMI583_LOCUS7387</name>
</gene>
<feature type="non-terminal residue" evidence="1">
    <location>
        <position position="1"/>
    </location>
</feature>
<proteinExistence type="predicted"/>
<protein>
    <submittedName>
        <fullName evidence="1">Uncharacterized protein</fullName>
    </submittedName>
</protein>
<reference evidence="1" key="1">
    <citation type="submission" date="2021-02" db="EMBL/GenBank/DDBJ databases">
        <authorList>
            <person name="Nowell W R."/>
        </authorList>
    </citation>
    <scope>NUCLEOTIDE SEQUENCE</scope>
</reference>